<dbReference type="GeneID" id="83457113"/>
<protein>
    <submittedName>
        <fullName evidence="1">Uncharacterized protein</fullName>
    </submittedName>
</protein>
<keyword evidence="2" id="KW-1185">Reference proteome</keyword>
<name>A0ABM7XR79_9ENTE</name>
<organism evidence="1 2">
    <name type="scientific">Enterococcus innesii</name>
    <dbReference type="NCBI Taxonomy" id="2839759"/>
    <lineage>
        <taxon>Bacteria</taxon>
        <taxon>Bacillati</taxon>
        <taxon>Bacillota</taxon>
        <taxon>Bacilli</taxon>
        <taxon>Lactobacillales</taxon>
        <taxon>Enterococcaceae</taxon>
        <taxon>Enterococcus</taxon>
    </lineage>
</organism>
<sequence>MNLIYNNGKPVGRCESFEIEKVQGTSDFIKIKKFSFLNSSVTENQQMILDWMLGETADVQEYSFHPTGIINELTGRSKLVPRLLKELWICMEEQKRQQVIMRFLAIKNGYASR</sequence>
<dbReference type="RefSeq" id="WP_244353016.1">
    <property type="nucleotide sequence ID" value="NZ_AP025635.1"/>
</dbReference>
<gene>
    <name evidence="1" type="ORF">ENLAB_11300</name>
</gene>
<evidence type="ECO:0000313" key="1">
    <source>
        <dbReference type="EMBL" id="BDG67566.1"/>
    </source>
</evidence>
<reference evidence="1 2" key="1">
    <citation type="submission" date="2022-03" db="EMBL/GenBank/DDBJ databases">
        <title>Complete genome sequence of Enterococcus innesii DB-1.</title>
        <authorList>
            <person name="Fukuda D."/>
            <person name="Nolasco-Hipolito C."/>
        </authorList>
    </citation>
    <scope>NUCLEOTIDE SEQUENCE [LARGE SCALE GENOMIC DNA]</scope>
    <source>
        <strain evidence="1 2">DB-1</strain>
    </source>
</reference>
<evidence type="ECO:0000313" key="2">
    <source>
        <dbReference type="Proteomes" id="UP000831692"/>
    </source>
</evidence>
<accession>A0ABM7XR79</accession>
<dbReference type="EMBL" id="AP025635">
    <property type="protein sequence ID" value="BDG67566.1"/>
    <property type="molecule type" value="Genomic_DNA"/>
</dbReference>
<proteinExistence type="predicted"/>
<dbReference type="Proteomes" id="UP000831692">
    <property type="component" value="Chromosome"/>
</dbReference>